<feature type="compositionally biased region" description="Basic residues" evidence="1">
    <location>
        <begin position="419"/>
        <end position="432"/>
    </location>
</feature>
<feature type="compositionally biased region" description="Basic residues" evidence="1">
    <location>
        <begin position="312"/>
        <end position="323"/>
    </location>
</feature>
<feature type="compositionally biased region" description="Polar residues" evidence="1">
    <location>
        <begin position="629"/>
        <end position="641"/>
    </location>
</feature>
<organism evidence="2 3">
    <name type="scientific">Ladona fulva</name>
    <name type="common">Scarce chaser dragonfly</name>
    <name type="synonym">Libellula fulva</name>
    <dbReference type="NCBI Taxonomy" id="123851"/>
    <lineage>
        <taxon>Eukaryota</taxon>
        <taxon>Metazoa</taxon>
        <taxon>Ecdysozoa</taxon>
        <taxon>Arthropoda</taxon>
        <taxon>Hexapoda</taxon>
        <taxon>Insecta</taxon>
        <taxon>Pterygota</taxon>
        <taxon>Palaeoptera</taxon>
        <taxon>Odonata</taxon>
        <taxon>Epiprocta</taxon>
        <taxon>Anisoptera</taxon>
        <taxon>Libelluloidea</taxon>
        <taxon>Libellulidae</taxon>
        <taxon>Ladona</taxon>
    </lineage>
</organism>
<proteinExistence type="predicted"/>
<feature type="compositionally biased region" description="Basic and acidic residues" evidence="1">
    <location>
        <begin position="261"/>
        <end position="283"/>
    </location>
</feature>
<feature type="compositionally biased region" description="Basic residues" evidence="1">
    <location>
        <begin position="688"/>
        <end position="701"/>
    </location>
</feature>
<keyword evidence="3" id="KW-1185">Reference proteome</keyword>
<feature type="compositionally biased region" description="Basic and acidic residues" evidence="1">
    <location>
        <begin position="143"/>
        <end position="159"/>
    </location>
</feature>
<feature type="compositionally biased region" description="Basic and acidic residues" evidence="1">
    <location>
        <begin position="704"/>
        <end position="736"/>
    </location>
</feature>
<feature type="compositionally biased region" description="Basic and acidic residues" evidence="1">
    <location>
        <begin position="554"/>
        <end position="576"/>
    </location>
</feature>
<feature type="compositionally biased region" description="Acidic residues" evidence="1">
    <location>
        <begin position="128"/>
        <end position="137"/>
    </location>
</feature>
<evidence type="ECO:0000256" key="1">
    <source>
        <dbReference type="SAM" id="MobiDB-lite"/>
    </source>
</evidence>
<feature type="compositionally biased region" description="Low complexity" evidence="1">
    <location>
        <begin position="384"/>
        <end position="394"/>
    </location>
</feature>
<dbReference type="Proteomes" id="UP000792457">
    <property type="component" value="Unassembled WGS sequence"/>
</dbReference>
<accession>A0A8K0JZL3</accession>
<protein>
    <submittedName>
        <fullName evidence="2">Uncharacterized protein</fullName>
    </submittedName>
</protein>
<dbReference type="EMBL" id="KZ308154">
    <property type="protein sequence ID" value="KAG8223198.1"/>
    <property type="molecule type" value="Genomic_DNA"/>
</dbReference>
<evidence type="ECO:0000313" key="3">
    <source>
        <dbReference type="Proteomes" id="UP000792457"/>
    </source>
</evidence>
<feature type="compositionally biased region" description="Polar residues" evidence="1">
    <location>
        <begin position="456"/>
        <end position="465"/>
    </location>
</feature>
<feature type="region of interest" description="Disordered" evidence="1">
    <location>
        <begin position="33"/>
        <end position="64"/>
    </location>
</feature>
<feature type="region of interest" description="Disordered" evidence="1">
    <location>
        <begin position="760"/>
        <end position="833"/>
    </location>
</feature>
<evidence type="ECO:0000313" key="2">
    <source>
        <dbReference type="EMBL" id="KAG8223198.1"/>
    </source>
</evidence>
<reference evidence="2" key="1">
    <citation type="submission" date="2013-04" db="EMBL/GenBank/DDBJ databases">
        <authorList>
            <person name="Qu J."/>
            <person name="Murali S.C."/>
            <person name="Bandaranaike D."/>
            <person name="Bellair M."/>
            <person name="Blankenburg K."/>
            <person name="Chao H."/>
            <person name="Dinh H."/>
            <person name="Doddapaneni H."/>
            <person name="Downs B."/>
            <person name="Dugan-Rocha S."/>
            <person name="Elkadiri S."/>
            <person name="Gnanaolivu R.D."/>
            <person name="Hernandez B."/>
            <person name="Javaid M."/>
            <person name="Jayaseelan J.C."/>
            <person name="Lee S."/>
            <person name="Li M."/>
            <person name="Ming W."/>
            <person name="Munidasa M."/>
            <person name="Muniz J."/>
            <person name="Nguyen L."/>
            <person name="Ongeri F."/>
            <person name="Osuji N."/>
            <person name="Pu L.-L."/>
            <person name="Puazo M."/>
            <person name="Qu C."/>
            <person name="Quiroz J."/>
            <person name="Raj R."/>
            <person name="Weissenberger G."/>
            <person name="Xin Y."/>
            <person name="Zou X."/>
            <person name="Han Y."/>
            <person name="Richards S."/>
            <person name="Worley K."/>
            <person name="Muzny D."/>
            <person name="Gibbs R."/>
        </authorList>
    </citation>
    <scope>NUCLEOTIDE SEQUENCE</scope>
    <source>
        <strain evidence="2">Sampled in the wild</strain>
    </source>
</reference>
<feature type="compositionally biased region" description="Basic and acidic residues" evidence="1">
    <location>
        <begin position="210"/>
        <end position="219"/>
    </location>
</feature>
<feature type="compositionally biased region" description="Basic and acidic residues" evidence="1">
    <location>
        <begin position="102"/>
        <end position="112"/>
    </location>
</feature>
<feature type="compositionally biased region" description="Polar residues" evidence="1">
    <location>
        <begin position="810"/>
        <end position="833"/>
    </location>
</feature>
<sequence>MDAVTKPDNMAEDSDDEDLEALRLAALQSIKSKPTVIAPRRRPKPISRPFRKRRGNFHQGRVNTNLIAIVPLELPLDQAEPSKQSDPPPPLVLPQDRYCKTEVKEKQEEKKISVPSKFSRFEDSNSGDSDDDYEEDFLNQSSESDKPGEGSDKNNKVDNESILDDDDDELLLQDEDSLGKFFNEFESEQNEDEPSRKSSHLNKDSQNAKPSDRQDKNKPLDSGSTKGGEKANGKSLSVKDSEGKSALDEKKSNESQLSRLSKGDKSKDYMHDRSPLKEDDRRINRPCVYGRNRSPSPLSRGRFDKYQQLPKRGGRNSPIKRKISPSTESLSPVGRREPYQHKNQLPPAKSLHSSHHPSVGSSPHEVTPPHWGSRSDSNHGMGVSLSVSREWSSSPHKWPASNAPGTSVNSPNKSISPSRQRRRSRSPLHKGTSRTWERDWSGSPQQKRSRDFDTPPGSQRSTGDSSKAVKRRSSSPISDRRDRSRSGHSKDRSHSPRGASPLKQYSPSKLPRRVSPVRSSSRTPSLSPSPEPQGKSSSRRYKSPLRISGFRPPNHRDNRIFRPDGKPNRKDSDRRAGRLNGPPRKGPESKVELTKMRPYNARLEVKVTESSPPKKSEVERDVIPARSPNKGTVTNSWSSDECQSDSESRFKGTESKVVKPAVISSKIMPAVPRAKEPEETSSSEIRSPKKKKNKRLKKSFSKVKGMEVEDTEPKEKQTNDGDLRAELSRRRAERVNKAKNATQTMPVRLVQSAFQSLTSKLNPVDGERNKSRLPANCPLPRASDCDKEEASSLNVDGGNKRRKIKLKRNVTVQKSMSRGTTSPVTNTSGVSLA</sequence>
<dbReference type="OrthoDB" id="10686131at2759"/>
<feature type="compositionally biased region" description="Basic residues" evidence="1">
    <location>
        <begin position="39"/>
        <end position="56"/>
    </location>
</feature>
<dbReference type="AlphaFoldDB" id="A0A8K0JZL3"/>
<gene>
    <name evidence="2" type="ORF">J437_LFUL000364</name>
</gene>
<feature type="region of interest" description="Disordered" evidence="1">
    <location>
        <begin position="102"/>
        <end position="747"/>
    </location>
</feature>
<feature type="compositionally biased region" description="Basic and acidic residues" evidence="1">
    <location>
        <begin position="585"/>
        <end position="595"/>
    </location>
</feature>
<feature type="compositionally biased region" description="Low complexity" evidence="1">
    <location>
        <begin position="506"/>
        <end position="528"/>
    </location>
</feature>
<name>A0A8K0JZL3_LADFU</name>
<feature type="compositionally biased region" description="Basic and acidic residues" evidence="1">
    <location>
        <begin position="603"/>
        <end position="623"/>
    </location>
</feature>
<feature type="compositionally biased region" description="Acidic residues" evidence="1">
    <location>
        <begin position="161"/>
        <end position="176"/>
    </location>
</feature>
<feature type="compositionally biased region" description="Basic and acidic residues" evidence="1">
    <location>
        <begin position="478"/>
        <end position="494"/>
    </location>
</feature>
<feature type="compositionally biased region" description="Basic and acidic residues" evidence="1">
    <location>
        <begin position="646"/>
        <end position="657"/>
    </location>
</feature>
<reference evidence="2" key="2">
    <citation type="submission" date="2017-10" db="EMBL/GenBank/DDBJ databases">
        <title>Ladona fulva Genome sequencing and assembly.</title>
        <authorList>
            <person name="Murali S."/>
            <person name="Richards S."/>
            <person name="Bandaranaike D."/>
            <person name="Bellair M."/>
            <person name="Blankenburg K."/>
            <person name="Chao H."/>
            <person name="Dinh H."/>
            <person name="Doddapaneni H."/>
            <person name="Dugan-Rocha S."/>
            <person name="Elkadiri S."/>
            <person name="Gnanaolivu R."/>
            <person name="Hernandez B."/>
            <person name="Skinner E."/>
            <person name="Javaid M."/>
            <person name="Lee S."/>
            <person name="Li M."/>
            <person name="Ming W."/>
            <person name="Munidasa M."/>
            <person name="Muniz J."/>
            <person name="Nguyen L."/>
            <person name="Hughes D."/>
            <person name="Osuji N."/>
            <person name="Pu L.-L."/>
            <person name="Puazo M."/>
            <person name="Qu C."/>
            <person name="Quiroz J."/>
            <person name="Raj R."/>
            <person name="Weissenberger G."/>
            <person name="Xin Y."/>
            <person name="Zou X."/>
            <person name="Han Y."/>
            <person name="Worley K."/>
            <person name="Muzny D."/>
            <person name="Gibbs R."/>
        </authorList>
    </citation>
    <scope>NUCLEOTIDE SEQUENCE</scope>
    <source>
        <strain evidence="2">Sampled in the wild</strain>
    </source>
</reference>
<feature type="compositionally biased region" description="Basic and acidic residues" evidence="1">
    <location>
        <begin position="227"/>
        <end position="253"/>
    </location>
</feature>
<feature type="compositionally biased region" description="Polar residues" evidence="1">
    <location>
        <begin position="403"/>
        <end position="413"/>
    </location>
</feature>
<comment type="caution">
    <text evidence="2">The sequence shown here is derived from an EMBL/GenBank/DDBJ whole genome shotgun (WGS) entry which is preliminary data.</text>
</comment>